<reference evidence="9 10" key="1">
    <citation type="submission" date="2024-03" db="EMBL/GenBank/DDBJ databases">
        <title>Aureococcus anophagefferens CCMP1851 and Kratosvirus quantuckense: Draft genome of a second virus-susceptible host strain in the model system.</title>
        <authorList>
            <person name="Chase E."/>
            <person name="Truchon A.R."/>
            <person name="Schepens W."/>
            <person name="Wilhelm S.W."/>
        </authorList>
    </citation>
    <scope>NUCLEOTIDE SEQUENCE [LARGE SCALE GENOMIC DNA]</scope>
    <source>
        <strain evidence="9 10">CCMP1851</strain>
    </source>
</reference>
<organism evidence="9 10">
    <name type="scientific">Aureococcus anophagefferens</name>
    <name type="common">Harmful bloom alga</name>
    <dbReference type="NCBI Taxonomy" id="44056"/>
    <lineage>
        <taxon>Eukaryota</taxon>
        <taxon>Sar</taxon>
        <taxon>Stramenopiles</taxon>
        <taxon>Ochrophyta</taxon>
        <taxon>Pelagophyceae</taxon>
        <taxon>Pelagomonadales</taxon>
        <taxon>Pelagomonadaceae</taxon>
        <taxon>Aureococcus</taxon>
    </lineage>
</organism>
<dbReference type="Proteomes" id="UP001363151">
    <property type="component" value="Unassembled WGS sequence"/>
</dbReference>
<keyword evidence="2" id="KW-0808">Transferase</keyword>
<dbReference type="Gene3D" id="1.10.510.10">
    <property type="entry name" value="Transferase(Phosphotransferase) domain 1"/>
    <property type="match status" value="2"/>
</dbReference>
<evidence type="ECO:0000256" key="2">
    <source>
        <dbReference type="ARBA" id="ARBA00022679"/>
    </source>
</evidence>
<sequence length="349" mass="38731">MSATVLVEPPLALPAIDRRISRDSTVPKEVFKTLKEMPRPKLEDYAVGAVLGTGTFGTVFVAERRAAERRASGAPRAPAAAARARPPPRARRRARTARDPGDGRQVRPEAPREGVLRGELFGYLKVVDRVPEAAGRFYAAQCVLLFAYLHDRDVVYRDLKPENLLLDDRGYLKLIDFSFGKRVERGSKTYTLCDTPERGPPAPKRRFSRERSAAGDALALYTRILDDDWAIPFPKDVSRAAKSLVRRLCEREITKRIGPFSTAPRVLSLRDAPLSPAGCGRLGSYSVKKHRFFWALSWRGLLDKLPAAPYVPRLADADDLSHFSGACKDPPAAPGKAASWPEDRFDAWG</sequence>
<dbReference type="PROSITE" id="PS51285">
    <property type="entry name" value="AGC_KINASE_CTER"/>
    <property type="match status" value="1"/>
</dbReference>
<dbReference type="SMART" id="SM00220">
    <property type="entry name" value="S_TKc"/>
    <property type="match status" value="1"/>
</dbReference>
<feature type="domain" description="Protein kinase" evidence="7">
    <location>
        <begin position="45"/>
        <end position="293"/>
    </location>
</feature>
<accession>A0ABR1G0A5</accession>
<dbReference type="InterPro" id="IPR011009">
    <property type="entry name" value="Kinase-like_dom_sf"/>
</dbReference>
<dbReference type="InterPro" id="IPR000719">
    <property type="entry name" value="Prot_kinase_dom"/>
</dbReference>
<evidence type="ECO:0000259" key="7">
    <source>
        <dbReference type="PROSITE" id="PS50011"/>
    </source>
</evidence>
<evidence type="ECO:0000313" key="9">
    <source>
        <dbReference type="EMBL" id="KAK7241911.1"/>
    </source>
</evidence>
<dbReference type="PROSITE" id="PS00108">
    <property type="entry name" value="PROTEIN_KINASE_ST"/>
    <property type="match status" value="1"/>
</dbReference>
<dbReference type="InterPro" id="IPR000961">
    <property type="entry name" value="AGC-kinase_C"/>
</dbReference>
<dbReference type="Gene3D" id="3.30.200.20">
    <property type="entry name" value="Phosphorylase Kinase, domain 1"/>
    <property type="match status" value="1"/>
</dbReference>
<dbReference type="SUPFAM" id="SSF56112">
    <property type="entry name" value="Protein kinase-like (PK-like)"/>
    <property type="match status" value="1"/>
</dbReference>
<gene>
    <name evidence="9" type="ORF">SO694_00019459</name>
</gene>
<dbReference type="PROSITE" id="PS50011">
    <property type="entry name" value="PROTEIN_KINASE_DOM"/>
    <property type="match status" value="1"/>
</dbReference>
<feature type="compositionally biased region" description="Basic and acidic residues" evidence="6">
    <location>
        <begin position="96"/>
        <end position="111"/>
    </location>
</feature>
<feature type="region of interest" description="Disordered" evidence="6">
    <location>
        <begin position="70"/>
        <end position="111"/>
    </location>
</feature>
<feature type="region of interest" description="Disordered" evidence="6">
    <location>
        <begin position="328"/>
        <end position="349"/>
    </location>
</feature>
<dbReference type="InterPro" id="IPR008271">
    <property type="entry name" value="Ser/Thr_kinase_AS"/>
</dbReference>
<evidence type="ECO:0000256" key="3">
    <source>
        <dbReference type="ARBA" id="ARBA00022741"/>
    </source>
</evidence>
<dbReference type="EMBL" id="JBBJCI010000152">
    <property type="protein sequence ID" value="KAK7241911.1"/>
    <property type="molecule type" value="Genomic_DNA"/>
</dbReference>
<keyword evidence="10" id="KW-1185">Reference proteome</keyword>
<keyword evidence="5" id="KW-0067">ATP-binding</keyword>
<dbReference type="PANTHER" id="PTHR24353:SF37">
    <property type="entry name" value="CAMP-DEPENDENT PROTEIN KINASE CATALYTIC SUBUNIT PRKX"/>
    <property type="match status" value="1"/>
</dbReference>
<keyword evidence="4 9" id="KW-0418">Kinase</keyword>
<feature type="compositionally biased region" description="Low complexity" evidence="6">
    <location>
        <begin position="72"/>
        <end position="84"/>
    </location>
</feature>
<evidence type="ECO:0000256" key="4">
    <source>
        <dbReference type="ARBA" id="ARBA00022777"/>
    </source>
</evidence>
<feature type="domain" description="AGC-kinase C-terminal" evidence="8">
    <location>
        <begin position="294"/>
        <end position="349"/>
    </location>
</feature>
<dbReference type="PANTHER" id="PTHR24353">
    <property type="entry name" value="CYCLIC NUCLEOTIDE-DEPENDENT PROTEIN KINASE"/>
    <property type="match status" value="1"/>
</dbReference>
<proteinExistence type="predicted"/>
<keyword evidence="3" id="KW-0547">Nucleotide-binding</keyword>
<name>A0ABR1G0A5_AURAN</name>
<protein>
    <submittedName>
        <fullName evidence="9">cAMP-dependent protein kinase</fullName>
    </submittedName>
</protein>
<feature type="compositionally biased region" description="Basic residues" evidence="6">
    <location>
        <begin position="86"/>
        <end position="95"/>
    </location>
</feature>
<comment type="caution">
    <text evidence="9">The sequence shown here is derived from an EMBL/GenBank/DDBJ whole genome shotgun (WGS) entry which is preliminary data.</text>
</comment>
<evidence type="ECO:0000259" key="8">
    <source>
        <dbReference type="PROSITE" id="PS51285"/>
    </source>
</evidence>
<evidence type="ECO:0000256" key="6">
    <source>
        <dbReference type="SAM" id="MobiDB-lite"/>
    </source>
</evidence>
<dbReference type="Pfam" id="PF00069">
    <property type="entry name" value="Pkinase"/>
    <property type="match status" value="1"/>
</dbReference>
<dbReference type="GO" id="GO:0016301">
    <property type="term" value="F:kinase activity"/>
    <property type="evidence" value="ECO:0007669"/>
    <property type="project" value="UniProtKB-KW"/>
</dbReference>
<evidence type="ECO:0000313" key="10">
    <source>
        <dbReference type="Proteomes" id="UP001363151"/>
    </source>
</evidence>
<evidence type="ECO:0000256" key="1">
    <source>
        <dbReference type="ARBA" id="ARBA00022527"/>
    </source>
</evidence>
<keyword evidence="1" id="KW-0723">Serine/threonine-protein kinase</keyword>
<evidence type="ECO:0000256" key="5">
    <source>
        <dbReference type="ARBA" id="ARBA00022840"/>
    </source>
</evidence>